<feature type="region of interest" description="Disordered" evidence="1">
    <location>
        <begin position="213"/>
        <end position="274"/>
    </location>
</feature>
<name>A0AAE0BPS3_9CHLO</name>
<feature type="compositionally biased region" description="Low complexity" evidence="1">
    <location>
        <begin position="1415"/>
        <end position="1424"/>
    </location>
</feature>
<feature type="compositionally biased region" description="Low complexity" evidence="1">
    <location>
        <begin position="1361"/>
        <end position="1374"/>
    </location>
</feature>
<accession>A0AAE0BPS3</accession>
<comment type="caution">
    <text evidence="2">The sequence shown here is derived from an EMBL/GenBank/DDBJ whole genome shotgun (WGS) entry which is preliminary data.</text>
</comment>
<feature type="region of interest" description="Disordered" evidence="1">
    <location>
        <begin position="1349"/>
        <end position="1455"/>
    </location>
</feature>
<reference evidence="2 3" key="1">
    <citation type="journal article" date="2015" name="Genome Biol. Evol.">
        <title>Comparative Genomics of a Bacterivorous Green Alga Reveals Evolutionary Causalities and Consequences of Phago-Mixotrophic Mode of Nutrition.</title>
        <authorList>
            <person name="Burns J.A."/>
            <person name="Paasch A."/>
            <person name="Narechania A."/>
            <person name="Kim E."/>
        </authorList>
    </citation>
    <scope>NUCLEOTIDE SEQUENCE [LARGE SCALE GENOMIC DNA]</scope>
    <source>
        <strain evidence="2 3">PLY_AMNH</strain>
    </source>
</reference>
<dbReference type="Proteomes" id="UP001190700">
    <property type="component" value="Unassembled WGS sequence"/>
</dbReference>
<dbReference type="InterPro" id="IPR016024">
    <property type="entry name" value="ARM-type_fold"/>
</dbReference>
<protein>
    <submittedName>
        <fullName evidence="2">Uncharacterized protein</fullName>
    </submittedName>
</protein>
<evidence type="ECO:0000256" key="1">
    <source>
        <dbReference type="SAM" id="MobiDB-lite"/>
    </source>
</evidence>
<dbReference type="Gene3D" id="1.25.10.10">
    <property type="entry name" value="Leucine-rich Repeat Variant"/>
    <property type="match status" value="2"/>
</dbReference>
<organism evidence="2 3">
    <name type="scientific">Cymbomonas tetramitiformis</name>
    <dbReference type="NCBI Taxonomy" id="36881"/>
    <lineage>
        <taxon>Eukaryota</taxon>
        <taxon>Viridiplantae</taxon>
        <taxon>Chlorophyta</taxon>
        <taxon>Pyramimonadophyceae</taxon>
        <taxon>Pyramimonadales</taxon>
        <taxon>Pyramimonadaceae</taxon>
        <taxon>Cymbomonas</taxon>
    </lineage>
</organism>
<keyword evidence="3" id="KW-1185">Reference proteome</keyword>
<feature type="compositionally biased region" description="Acidic residues" evidence="1">
    <location>
        <begin position="257"/>
        <end position="272"/>
    </location>
</feature>
<feature type="compositionally biased region" description="Basic and acidic residues" evidence="1">
    <location>
        <begin position="844"/>
        <end position="854"/>
    </location>
</feature>
<dbReference type="InterPro" id="IPR011989">
    <property type="entry name" value="ARM-like"/>
</dbReference>
<feature type="compositionally biased region" description="Basic and acidic residues" evidence="1">
    <location>
        <begin position="873"/>
        <end position="896"/>
    </location>
</feature>
<sequence length="2247" mass="254913">MILRCPWVLEHANIRWCDLKSANTDPKMSHIPIKTPRQDPSVIRSTFQLTTDDFERVYESVEDEELEPEEDGGDVYFAQLSNEAQEQGKKKVSVLLPVTVVEHPTEEHPASPGSLLARPPLMPIGQRAPRKSRNAPQPRERRLSVMPETVESLALNLKRIGCFFGHDPDKWTLTPGGKEEKFERDGYIVTRTTGTYQGTELQLLHKLPFYDARIPAPEPEPEPTLKSPKGPPGGMARSMSGKQTKTPDPGSEKGSDSEQEFSDESTDEEPEVEFSRRLVHIQDEKEWQAIMKDRPYPMHVRRTHKADQLSAMLAADGNRTLRYEGAHGIWEIAVKKTHHNEIPKGALRLLVKQMTSPEIKLVQPAAAAVWSLCVTQTKRRTLCKFGGAKSAMHLLERTIKTKIGKGGHEKGEMLEAERDLMQEYALGIIAIMSTDKYCRPSIEKCNPSLSFFFDLLAEIPGYCETWTYKRRKLCASILAIILIRDQHIRMNVIKHKGMLRILDMLKAEGRGAEALWLAGSAIMQCYSTDDMAMDTIVMHEQVVEMFEKSLSALDKFVSKFEEDLKADKRKDTAAMMSSQSLHMIFNITEYTAQGVWGSAYYCFKIDGKGVKEESLQHLAKLALRTHTLAEKKRYLREGLRFWHITQAATAALAAFAMTENTAELLVGRQNKEAIDPEGPCAALLEIISLQTRLILIGKYAAKFASRTDGAMEIIKENSIGAARVLVAAITGISYLTMHPTGQTGDACFFGTYRKRLLAAGAFPALLDAMEAKVDDLYCVDIVSKCGSVGLMHLTTMCTDEIELPMLLRYMKLIKATPRPLVVEHLVVGLWILMRSAHYAKELRDSPPELIPRDPEPEEEPEPEAVEDEEPMTELERAEKELKDAEEKEEAARLAKEAAEALAEEEARLEAEKDHSWDESMWADWVFRLKELELEKRKDLQGELWGLKVMLRTTNKWLDAIRDGEYGDGDEGRNLIKMFEFMVACFWLYLIPEGDTYIPPRRRHVSEMDHPHGVQSESWWSVQVTQPMDDLSKEELKVHAVDVMMRIMTFQRKPHFKMVQMSAGLLWNLAIRSLAVEQHVVHAGAVQILLDVVNHDHIWPPSTRDTAASFMGELLEEWGNTEFVGGLDKYQNGLLKLLASGVPRLQAAGLRVLGHQTFCAPLGCDKPSVVIKGSKTNIVDNKGVTLTAFMVNKCLRALIGPQPKEFEPELEISPELKVLMEEQQIVEGVEDIDIPDNMDMGLLPRIRHGMRLLLNLSVMTKHQVHIAKIVLMPTLRISSKFSSQGQLPGMRGNECFNDMERDTGNLANAMLQNLASHPLNRTRFYKVELKGTHTATSDAQSAAADNMRFSLPSFPTRDMDRGGTSSSSRPTTERGLPFSYNRSPLCTPHNNRNAYNSPDGPNFPPVQNSEPDLESESNLNNLLMSRHSERPKVRFPPVKGAKEMTPTSAETDPVEESIRLSQQKKDFLSWMHQTFSEPEAEHAIERVTGKLPESIRHLMPRKDVRKVPTPADMVGPEDYSISNKESLPSLSQQLRRPLAHLWDLPEEAKLTIGKKRWEPPISEYTNPSRSMDMPPVADRLLITSKPQHATNDLGDAMKIVERDGDEAKENERFPVECVAERPSTRQRQFGRTAMTVLTTEQIMPAALESMEDRPPTPPMTLAVKVAPKRSRTTITFDKEAMLRQGSDTRKTKLAMFEHISGSKVYKGLFPEYTLPNGKMTHYYYQQGGIVDEAEVLLRAPPCRPTTLKSALQHAIPLDIMLTEVTKPLPGGQLNLIRPVPPCAPLPSKHILDVNNPQSLEYNAFADLKEDIMEFVIVSKVVLRYETREELEKIFVPEVRPPTPRTPWKLPESIFRPRLKESDAKAFHNTEKVERKMFEKDWDWLDKKEKFTSMLERENKANPKGIAKDKAIIEMKDLIKKHYHILVSVFEYYAALGSGSPFHIQLNAYTTFLEDCQIPSSESQFCKRSDCDTTFIVANYVAEKKGKVYEVNDEHALMRFEFLEVLIRIAISKYGKGQETEDPMGALEILIEKNILPNVPKIAQTNTDDHRKNRLYFEEVDIIYKANVNLLKAIYSRYRLPPRSGGLRKKVLHMDGWMELLDHTSLLDDQFTIQEGRLCYLWSRMMVAEEVLQFERYQAITFTDFLDALGRVADMKMIPTKDELKYAGYENYFDWQQAEKIQGEGNEIIPRRKSAHIGADSARPLADKIAGLLDIIFRSLWFDPKNPEAPYTPENLLRHLRKIDKALGA</sequence>
<feature type="region of interest" description="Disordered" evidence="1">
    <location>
        <begin position="105"/>
        <end position="143"/>
    </location>
</feature>
<gene>
    <name evidence="2" type="ORF">CYMTET_49627</name>
</gene>
<feature type="compositionally biased region" description="Polar residues" evidence="1">
    <location>
        <begin position="1379"/>
        <end position="1395"/>
    </location>
</feature>
<evidence type="ECO:0000313" key="3">
    <source>
        <dbReference type="Proteomes" id="UP001190700"/>
    </source>
</evidence>
<feature type="region of interest" description="Disordered" evidence="1">
    <location>
        <begin position="844"/>
        <end position="896"/>
    </location>
</feature>
<dbReference type="EMBL" id="LGRX02033613">
    <property type="protein sequence ID" value="KAK3240538.1"/>
    <property type="molecule type" value="Genomic_DNA"/>
</dbReference>
<evidence type="ECO:0000313" key="2">
    <source>
        <dbReference type="EMBL" id="KAK3240538.1"/>
    </source>
</evidence>
<dbReference type="SUPFAM" id="SSF48371">
    <property type="entry name" value="ARM repeat"/>
    <property type="match status" value="2"/>
</dbReference>
<feature type="compositionally biased region" description="Acidic residues" evidence="1">
    <location>
        <begin position="855"/>
        <end position="872"/>
    </location>
</feature>
<proteinExistence type="predicted"/>